<dbReference type="GO" id="GO:0004633">
    <property type="term" value="F:phosphopantothenoylcysteine decarboxylase activity"/>
    <property type="evidence" value="ECO:0007669"/>
    <property type="project" value="InterPro"/>
</dbReference>
<dbReference type="InterPro" id="IPR005252">
    <property type="entry name" value="CoaBC"/>
</dbReference>
<evidence type="ECO:0000256" key="1">
    <source>
        <dbReference type="ARBA" id="ARBA00022793"/>
    </source>
</evidence>
<dbReference type="EMBL" id="CAEZSK010000029">
    <property type="protein sequence ID" value="CAB4536014.1"/>
    <property type="molecule type" value="Genomic_DNA"/>
</dbReference>
<keyword evidence="1" id="KW-0210">Decarboxylase</keyword>
<organism evidence="5">
    <name type="scientific">freshwater metagenome</name>
    <dbReference type="NCBI Taxonomy" id="449393"/>
    <lineage>
        <taxon>unclassified sequences</taxon>
        <taxon>metagenomes</taxon>
        <taxon>ecological metagenomes</taxon>
    </lineage>
</organism>
<dbReference type="PANTHER" id="PTHR14359">
    <property type="entry name" value="HOMO-OLIGOMERIC FLAVIN CONTAINING CYS DECARBOXYLASE FAMILY"/>
    <property type="match status" value="1"/>
</dbReference>
<evidence type="ECO:0000259" key="3">
    <source>
        <dbReference type="Pfam" id="PF02441"/>
    </source>
</evidence>
<dbReference type="Gene3D" id="3.40.50.10300">
    <property type="entry name" value="CoaB-like"/>
    <property type="match status" value="1"/>
</dbReference>
<dbReference type="GO" id="GO:0004632">
    <property type="term" value="F:phosphopantothenate--cysteine ligase activity"/>
    <property type="evidence" value="ECO:0007669"/>
    <property type="project" value="InterPro"/>
</dbReference>
<name>A0A6J6BBG2_9ZZZZ</name>
<accession>A0A6J6BBG2</accession>
<dbReference type="Gene3D" id="3.40.50.1950">
    <property type="entry name" value="Flavin prenyltransferase-like"/>
    <property type="match status" value="1"/>
</dbReference>
<keyword evidence="2" id="KW-0456">Lyase</keyword>
<dbReference type="GO" id="GO:0015937">
    <property type="term" value="P:coenzyme A biosynthetic process"/>
    <property type="evidence" value="ECO:0007669"/>
    <property type="project" value="InterPro"/>
</dbReference>
<dbReference type="Pfam" id="PF02441">
    <property type="entry name" value="Flavoprotein"/>
    <property type="match status" value="1"/>
</dbReference>
<protein>
    <submittedName>
        <fullName evidence="5">Unannotated protein</fullName>
    </submittedName>
</protein>
<feature type="domain" description="DNA/pantothenate metabolism flavoprotein C-terminal" evidence="4">
    <location>
        <begin position="185"/>
        <end position="392"/>
    </location>
</feature>
<dbReference type="InterPro" id="IPR035929">
    <property type="entry name" value="CoaB-like_sf"/>
</dbReference>
<dbReference type="InterPro" id="IPR007085">
    <property type="entry name" value="DNA/pantothenate-metab_flavo_C"/>
</dbReference>
<dbReference type="GO" id="GO:0010181">
    <property type="term" value="F:FMN binding"/>
    <property type="evidence" value="ECO:0007669"/>
    <property type="project" value="InterPro"/>
</dbReference>
<gene>
    <name evidence="5" type="ORF">UFOPK1419_00349</name>
</gene>
<dbReference type="GO" id="GO:0071513">
    <property type="term" value="C:phosphopantothenoylcysteine decarboxylase complex"/>
    <property type="evidence" value="ECO:0007669"/>
    <property type="project" value="TreeGrafter"/>
</dbReference>
<dbReference type="InterPro" id="IPR003382">
    <property type="entry name" value="Flavoprotein"/>
</dbReference>
<evidence type="ECO:0000256" key="2">
    <source>
        <dbReference type="ARBA" id="ARBA00023239"/>
    </source>
</evidence>
<dbReference type="InterPro" id="IPR036551">
    <property type="entry name" value="Flavin_trans-like"/>
</dbReference>
<sequence>MAGVREVILGVGGGIAAYKSCDLLRRLQDRGYAVTVVPTPSSLNFVGAATWEALSGRPVTTQVWERVEEVRHISLASSADALIIAPATADLIARIAAGRADDLLTNLVLAVNIPILVVPAMHPQMWLDPATVANVQTLRNRGFQVMDPEVGRLTGDDIGPGRFPETLSIIEKFENLLSIEKDFLGLKVLVTAGGTREAIDPVRFIGNRSSGRQGAAVARAARDRGASVKLILANSQLSNEETSALDGVEIIAVETAAEMHEHLEREFPLTNLLVMSAAVADAKPSQVFDSKIKKGELKEIQLTENPDLLKSIAKMRSEQVIVAFAAETNGDISAAREKMQAKGANILYLNNVSGGAIFGSDQTEGVILTGKGAQIPVTSTSKDTLAELLLDQALIELG</sequence>
<dbReference type="SUPFAM" id="SSF102645">
    <property type="entry name" value="CoaB-like"/>
    <property type="match status" value="1"/>
</dbReference>
<evidence type="ECO:0000259" key="4">
    <source>
        <dbReference type="Pfam" id="PF04127"/>
    </source>
</evidence>
<dbReference type="GO" id="GO:0015941">
    <property type="term" value="P:pantothenate catabolic process"/>
    <property type="evidence" value="ECO:0007669"/>
    <property type="project" value="InterPro"/>
</dbReference>
<dbReference type="PANTHER" id="PTHR14359:SF6">
    <property type="entry name" value="PHOSPHOPANTOTHENOYLCYSTEINE DECARBOXYLASE"/>
    <property type="match status" value="1"/>
</dbReference>
<proteinExistence type="inferred from homology"/>
<dbReference type="NCBIfam" id="TIGR00521">
    <property type="entry name" value="coaBC_dfp"/>
    <property type="match status" value="1"/>
</dbReference>
<dbReference type="HAMAP" id="MF_02225">
    <property type="entry name" value="CoaBC"/>
    <property type="match status" value="1"/>
</dbReference>
<evidence type="ECO:0000313" key="5">
    <source>
        <dbReference type="EMBL" id="CAB4536014.1"/>
    </source>
</evidence>
<dbReference type="Pfam" id="PF04127">
    <property type="entry name" value="DFP"/>
    <property type="match status" value="1"/>
</dbReference>
<dbReference type="SUPFAM" id="SSF52507">
    <property type="entry name" value="Homo-oligomeric flavin-containing Cys decarboxylases, HFCD"/>
    <property type="match status" value="1"/>
</dbReference>
<reference evidence="5" key="1">
    <citation type="submission" date="2020-05" db="EMBL/GenBank/DDBJ databases">
        <authorList>
            <person name="Chiriac C."/>
            <person name="Salcher M."/>
            <person name="Ghai R."/>
            <person name="Kavagutti S V."/>
        </authorList>
    </citation>
    <scope>NUCLEOTIDE SEQUENCE</scope>
</reference>
<feature type="domain" description="Flavoprotein" evidence="3">
    <location>
        <begin position="6"/>
        <end position="173"/>
    </location>
</feature>
<dbReference type="AlphaFoldDB" id="A0A6J6BBG2"/>